<keyword evidence="3" id="KW-1185">Reference proteome</keyword>
<protein>
    <submittedName>
        <fullName evidence="2">Uncharacterized protein</fullName>
    </submittedName>
</protein>
<sequence length="388" mass="44625">MERDIKKEPGTDTQVVPGGQTDNETKQQIHTLAQASAVAHDTVVEQIDLVRQQQVEIATKTSEYLQEKYDQQLDLQRQQEGVRKHMEEHRYHLQERFRLLNAAEEDMFRQERQLEDLTEAVRPHIEARWGLFAEQSESAPAMDQGARQTEEPSVMLTTGVNMPVPPLYRGRTKNVKRDFIDSHMVYNRLVDMLSQCTQTRVFMMPLGVWIEQSTLIRFCCFELDNWNAYFLEARKPDVTAYKTLRLAVKPLALNVMLHDILDDLNMEDLIHEDPKSVVEYLTNALRPQVFKATIKDYLSWPTYKPVKRNVRVFLKWLKPQRDEFMKYEAHIQATMTTQSNAPKAPVGLHGGGLSKAVVSANKPVSGMGKLASTSSLQPPSMNDSRRQT</sequence>
<feature type="compositionally biased region" description="Polar residues" evidence="1">
    <location>
        <begin position="371"/>
        <end position="382"/>
    </location>
</feature>
<proteinExistence type="predicted"/>
<name>A0A225X5C8_9STRA</name>
<evidence type="ECO:0000313" key="2">
    <source>
        <dbReference type="EMBL" id="OWZ24450.1"/>
    </source>
</evidence>
<reference evidence="3" key="1">
    <citation type="submission" date="2017-03" db="EMBL/GenBank/DDBJ databases">
        <title>Phytopthora megakarya and P. palmivora, two closely related causual agents of cacao black pod achieved similar genome size and gene model numbers by different mechanisms.</title>
        <authorList>
            <person name="Ali S."/>
            <person name="Shao J."/>
            <person name="Larry D.J."/>
            <person name="Kronmiller B."/>
            <person name="Shen D."/>
            <person name="Strem M.D."/>
            <person name="Melnick R.L."/>
            <person name="Guiltinan M.J."/>
            <person name="Tyler B.M."/>
            <person name="Meinhardt L.W."/>
            <person name="Bailey B.A."/>
        </authorList>
    </citation>
    <scope>NUCLEOTIDE SEQUENCE [LARGE SCALE GENOMIC DNA]</scope>
    <source>
        <strain evidence="3">zdho120</strain>
    </source>
</reference>
<feature type="region of interest" description="Disordered" evidence="1">
    <location>
        <begin position="1"/>
        <end position="22"/>
    </location>
</feature>
<dbReference type="AlphaFoldDB" id="A0A225X5C8"/>
<feature type="compositionally biased region" description="Basic and acidic residues" evidence="1">
    <location>
        <begin position="1"/>
        <end position="10"/>
    </location>
</feature>
<dbReference type="EMBL" id="NBNE01000013">
    <property type="protein sequence ID" value="OWZ24450.1"/>
    <property type="molecule type" value="Genomic_DNA"/>
</dbReference>
<dbReference type="OrthoDB" id="129498at2759"/>
<evidence type="ECO:0000256" key="1">
    <source>
        <dbReference type="SAM" id="MobiDB-lite"/>
    </source>
</evidence>
<feature type="region of interest" description="Disordered" evidence="1">
    <location>
        <begin position="364"/>
        <end position="388"/>
    </location>
</feature>
<comment type="caution">
    <text evidence="2">The sequence shown here is derived from an EMBL/GenBank/DDBJ whole genome shotgun (WGS) entry which is preliminary data.</text>
</comment>
<gene>
    <name evidence="2" type="ORF">PHMEG_000522</name>
</gene>
<organism evidence="2 3">
    <name type="scientific">Phytophthora megakarya</name>
    <dbReference type="NCBI Taxonomy" id="4795"/>
    <lineage>
        <taxon>Eukaryota</taxon>
        <taxon>Sar</taxon>
        <taxon>Stramenopiles</taxon>
        <taxon>Oomycota</taxon>
        <taxon>Peronosporomycetes</taxon>
        <taxon>Peronosporales</taxon>
        <taxon>Peronosporaceae</taxon>
        <taxon>Phytophthora</taxon>
    </lineage>
</organism>
<accession>A0A225X5C8</accession>
<dbReference type="Proteomes" id="UP000198211">
    <property type="component" value="Unassembled WGS sequence"/>
</dbReference>
<evidence type="ECO:0000313" key="3">
    <source>
        <dbReference type="Proteomes" id="UP000198211"/>
    </source>
</evidence>